<dbReference type="PIRSF" id="PIRSF038092">
    <property type="entry name" value="FMRFamid-rel_pep_precur"/>
    <property type="match status" value="1"/>
</dbReference>
<dbReference type="AlphaFoldDB" id="A0A8C5K7X5"/>
<dbReference type="GO" id="GO:0060079">
    <property type="term" value="P:excitatory postsynaptic potential"/>
    <property type="evidence" value="ECO:0007669"/>
    <property type="project" value="TreeGrafter"/>
</dbReference>
<dbReference type="OMA" id="EGLHSQF"/>
<evidence type="ECO:0000256" key="1">
    <source>
        <dbReference type="SAM" id="MobiDB-lite"/>
    </source>
</evidence>
<evidence type="ECO:0000256" key="2">
    <source>
        <dbReference type="SAM" id="SignalP"/>
    </source>
</evidence>
<sequence length="107" mass="12111">MGSRQAAVLLLLLLIDWSHAKGPGCQDRGDRVLSEEDNGPQPPQHIQTLGSLLRSLIQAMERSGRSPTFLFQPQRFGRNAWGSWSKEQLSPRPREFWSLATPRFGKK</sequence>
<reference evidence="3" key="2">
    <citation type="submission" date="2025-09" db="UniProtKB">
        <authorList>
            <consortium name="Ensembl"/>
        </authorList>
    </citation>
    <scope>IDENTIFICATION</scope>
</reference>
<dbReference type="GO" id="GO:0007218">
    <property type="term" value="P:neuropeptide signaling pathway"/>
    <property type="evidence" value="ECO:0007669"/>
    <property type="project" value="Ensembl"/>
</dbReference>
<dbReference type="PANTHER" id="PTHR15044:SF0">
    <property type="entry name" value="PRO-FMRFAMIDE-RELATED NEUROPEPTIDE FF"/>
    <property type="match status" value="1"/>
</dbReference>
<protein>
    <submittedName>
        <fullName evidence="3">Neuropeptide FF-amide peptide precursor</fullName>
    </submittedName>
</protein>
<dbReference type="Pfam" id="PF15085">
    <property type="entry name" value="NPFF"/>
    <property type="match status" value="1"/>
</dbReference>
<dbReference type="GO" id="GO:0043204">
    <property type="term" value="C:perikaryon"/>
    <property type="evidence" value="ECO:0007669"/>
    <property type="project" value="TreeGrafter"/>
</dbReference>
<evidence type="ECO:0000313" key="4">
    <source>
        <dbReference type="Proteomes" id="UP000694385"/>
    </source>
</evidence>
<dbReference type="GO" id="GO:0005615">
    <property type="term" value="C:extracellular space"/>
    <property type="evidence" value="ECO:0007669"/>
    <property type="project" value="TreeGrafter"/>
</dbReference>
<name>A0A8C5K7X5_JACJA</name>
<dbReference type="GeneTree" id="ENSGT00390000015021"/>
<dbReference type="InterPro" id="IPR008065">
    <property type="entry name" value="NPFF"/>
</dbReference>
<dbReference type="GO" id="GO:0030425">
    <property type="term" value="C:dendrite"/>
    <property type="evidence" value="ECO:0007669"/>
    <property type="project" value="TreeGrafter"/>
</dbReference>
<dbReference type="Ensembl" id="ENSJJAT00000011711.1">
    <property type="protein sequence ID" value="ENSJJAP00000005353.1"/>
    <property type="gene ID" value="ENSJJAG00000010307.1"/>
</dbReference>
<dbReference type="GO" id="GO:0043679">
    <property type="term" value="C:axon terminus"/>
    <property type="evidence" value="ECO:0007669"/>
    <property type="project" value="TreeGrafter"/>
</dbReference>
<proteinExistence type="predicted"/>
<dbReference type="GO" id="GO:0098794">
    <property type="term" value="C:postsynapse"/>
    <property type="evidence" value="ECO:0007669"/>
    <property type="project" value="GOC"/>
</dbReference>
<organism evidence="3 4">
    <name type="scientific">Jaculus jaculus</name>
    <name type="common">Lesser Egyptian jerboa</name>
    <dbReference type="NCBI Taxonomy" id="51337"/>
    <lineage>
        <taxon>Eukaryota</taxon>
        <taxon>Metazoa</taxon>
        <taxon>Chordata</taxon>
        <taxon>Craniata</taxon>
        <taxon>Vertebrata</taxon>
        <taxon>Euteleostomi</taxon>
        <taxon>Mammalia</taxon>
        <taxon>Eutheria</taxon>
        <taxon>Euarchontoglires</taxon>
        <taxon>Glires</taxon>
        <taxon>Rodentia</taxon>
        <taxon>Myomorpha</taxon>
        <taxon>Dipodoidea</taxon>
        <taxon>Dipodidae</taxon>
        <taxon>Dipodinae</taxon>
        <taxon>Jaculus</taxon>
    </lineage>
</organism>
<evidence type="ECO:0000313" key="3">
    <source>
        <dbReference type="Ensembl" id="ENSJJAP00000005353.1"/>
    </source>
</evidence>
<dbReference type="PRINTS" id="PR01682">
    <property type="entry name" value="FMRFAMIDEPEP"/>
</dbReference>
<keyword evidence="2" id="KW-0732">Signal</keyword>
<dbReference type="Proteomes" id="UP000694385">
    <property type="component" value="Unassembled WGS sequence"/>
</dbReference>
<dbReference type="GO" id="GO:0005184">
    <property type="term" value="F:neuropeptide hormone activity"/>
    <property type="evidence" value="ECO:0007669"/>
    <property type="project" value="InterPro"/>
</dbReference>
<accession>A0A8C5K7X5</accession>
<dbReference type="PANTHER" id="PTHR15044">
    <property type="entry name" value="NEUROPEPTIDE FF"/>
    <property type="match status" value="1"/>
</dbReference>
<feature type="region of interest" description="Disordered" evidence="1">
    <location>
        <begin position="20"/>
        <end position="46"/>
    </location>
</feature>
<feature type="chain" id="PRO_5034564134" evidence="2">
    <location>
        <begin position="21"/>
        <end position="107"/>
    </location>
</feature>
<reference evidence="3" key="1">
    <citation type="submission" date="2025-08" db="UniProtKB">
        <authorList>
            <consortium name="Ensembl"/>
        </authorList>
    </citation>
    <scope>IDENTIFICATION</scope>
</reference>
<dbReference type="GO" id="GO:0001664">
    <property type="term" value="F:G protein-coupled receptor binding"/>
    <property type="evidence" value="ECO:0007669"/>
    <property type="project" value="TreeGrafter"/>
</dbReference>
<feature type="signal peptide" evidence="2">
    <location>
        <begin position="1"/>
        <end position="20"/>
    </location>
</feature>
<keyword evidence="4" id="KW-1185">Reference proteome</keyword>